<proteinExistence type="predicted"/>
<sequence length="403" mass="45085">MYLQFAGAYINDRSRESFTDYFEGELFMDVSQVGSYVDKIKEFTLKNKVAVAAVTAAVLVLGVGYQVYQSQPKSLVAAVQVEFTGYDGFGELSYDSKEIQRIAYRSAGFNKNQTEDLVNQDAVVLSEVYADASLGQKYQKAAAMISSVSYKFDKRSELSNGDKVTLTVKTSSSKSPIKEESKEFKVEGLKKTETISTKALLEEYPVTFSGFNNYGKVELPEDEDGYDFFTVSGKKSNYKNGDKVQLTVSPSYVSNLQTEGKKLEATEIEVEVDGLKEISAISNLAEALAKNEPYAKSQHQNTGLATYTLEKQKDYISYKVPLYDETVSGQIYLVTIYKISKAGKFDDSVEYAYYGYRYYVNADNSLDLETANKVSGFSTQDYANLRARLETDGYKEYKVADKE</sequence>
<dbReference type="Proteomes" id="UP000589521">
    <property type="component" value="Unassembled WGS sequence"/>
</dbReference>
<reference evidence="2 3" key="1">
    <citation type="submission" date="2020-07" db="EMBL/GenBank/DDBJ databases">
        <title>MOT database genomes.</title>
        <authorList>
            <person name="Joseph S."/>
            <person name="Aduse-Opoku J."/>
            <person name="Hashim A."/>
            <person name="Wade W."/>
            <person name="Curtis M."/>
        </authorList>
    </citation>
    <scope>NUCLEOTIDE SEQUENCE [LARGE SCALE GENOMIC DNA]</scope>
    <source>
        <strain evidence="2 3">STR</strain>
    </source>
</reference>
<dbReference type="EMBL" id="JACBXX010000092">
    <property type="protein sequence ID" value="NYS96279.1"/>
    <property type="molecule type" value="Genomic_DNA"/>
</dbReference>
<evidence type="ECO:0000313" key="2">
    <source>
        <dbReference type="EMBL" id="NYS96279.1"/>
    </source>
</evidence>
<accession>A0A7Z0M5J4</accession>
<dbReference type="AlphaFoldDB" id="A0A7Z0M5J4"/>
<comment type="caution">
    <text evidence="2">The sequence shown here is derived from an EMBL/GenBank/DDBJ whole genome shotgun (WGS) entry which is preliminary data.</text>
</comment>
<gene>
    <name evidence="2" type="ORF">HZY94_03635</name>
</gene>
<keyword evidence="1" id="KW-1133">Transmembrane helix</keyword>
<feature type="transmembrane region" description="Helical" evidence="1">
    <location>
        <begin position="49"/>
        <end position="68"/>
    </location>
</feature>
<name>A0A7Z0M5J4_9STRE</name>
<keyword evidence="1" id="KW-0812">Transmembrane</keyword>
<organism evidence="2 3">
    <name type="scientific">Streptococcus danieliae</name>
    <dbReference type="NCBI Taxonomy" id="747656"/>
    <lineage>
        <taxon>Bacteria</taxon>
        <taxon>Bacillati</taxon>
        <taxon>Bacillota</taxon>
        <taxon>Bacilli</taxon>
        <taxon>Lactobacillales</taxon>
        <taxon>Streptococcaceae</taxon>
        <taxon>Streptococcus</taxon>
    </lineage>
</organism>
<dbReference type="RefSeq" id="WP_179925057.1">
    <property type="nucleotide sequence ID" value="NZ_CATKDJ010000054.1"/>
</dbReference>
<evidence type="ECO:0000313" key="3">
    <source>
        <dbReference type="Proteomes" id="UP000589521"/>
    </source>
</evidence>
<evidence type="ECO:0000256" key="1">
    <source>
        <dbReference type="SAM" id="Phobius"/>
    </source>
</evidence>
<protein>
    <submittedName>
        <fullName evidence="2">Uncharacterized protein</fullName>
    </submittedName>
</protein>
<keyword evidence="1" id="KW-0472">Membrane</keyword>